<organism evidence="3 4">
    <name type="scientific">Polyangium jinanense</name>
    <dbReference type="NCBI Taxonomy" id="2829994"/>
    <lineage>
        <taxon>Bacteria</taxon>
        <taxon>Pseudomonadati</taxon>
        <taxon>Myxococcota</taxon>
        <taxon>Polyangia</taxon>
        <taxon>Polyangiales</taxon>
        <taxon>Polyangiaceae</taxon>
        <taxon>Polyangium</taxon>
    </lineage>
</organism>
<comment type="caution">
    <text evidence="3">The sequence shown here is derived from an EMBL/GenBank/DDBJ whole genome shotgun (WGS) entry which is preliminary data.</text>
</comment>
<proteinExistence type="predicted"/>
<evidence type="ECO:0000313" key="3">
    <source>
        <dbReference type="EMBL" id="MDC3981294.1"/>
    </source>
</evidence>
<sequence length="267" mass="28478">MRRGQAVAISFVLASVFAFASVARAATPEELHREGTEALGRGAYGTAIERFEALADMGFVHPDASFGRGLAYLARVRAGADRPGDLGRAAAAFEETLRLRPSDIEADHALDLVRAEVVRRRARRGKDATTVRPTLDRAVIGLASERTWSLLALASSILLSIGLFLRRSRASSFSVAGRIMAPTALVLLCVFLPLTIAARRLRLTTRAGVVVVPEVHLVDDHGTALGGEPIPEAHAVEVGEARGGLVHVRWGATEGWIPSGSVRLLSP</sequence>
<keyword evidence="2" id="KW-0732">Signal</keyword>
<keyword evidence="1" id="KW-1133">Transmembrane helix</keyword>
<feature type="chain" id="PRO_5040902498" description="Tetratricopeptide repeat protein" evidence="2">
    <location>
        <begin position="26"/>
        <end position="267"/>
    </location>
</feature>
<feature type="transmembrane region" description="Helical" evidence="1">
    <location>
        <begin position="177"/>
        <end position="196"/>
    </location>
</feature>
<dbReference type="RefSeq" id="WP_272419904.1">
    <property type="nucleotide sequence ID" value="NZ_JAGTJJ010000004.1"/>
</dbReference>
<dbReference type="Gene3D" id="1.25.40.10">
    <property type="entry name" value="Tetratricopeptide repeat domain"/>
    <property type="match status" value="1"/>
</dbReference>
<keyword evidence="1" id="KW-0472">Membrane</keyword>
<name>A0A9X3WZM5_9BACT</name>
<keyword evidence="4" id="KW-1185">Reference proteome</keyword>
<evidence type="ECO:0008006" key="5">
    <source>
        <dbReference type="Google" id="ProtNLM"/>
    </source>
</evidence>
<feature type="signal peptide" evidence="2">
    <location>
        <begin position="1"/>
        <end position="25"/>
    </location>
</feature>
<gene>
    <name evidence="3" type="ORF">KEG57_12340</name>
</gene>
<keyword evidence="1" id="KW-0812">Transmembrane</keyword>
<dbReference type="EMBL" id="JAGTJJ010000004">
    <property type="protein sequence ID" value="MDC3981294.1"/>
    <property type="molecule type" value="Genomic_DNA"/>
</dbReference>
<protein>
    <recommendedName>
        <fullName evidence="5">Tetratricopeptide repeat protein</fullName>
    </recommendedName>
</protein>
<accession>A0A9X3WZM5</accession>
<evidence type="ECO:0000256" key="1">
    <source>
        <dbReference type="SAM" id="Phobius"/>
    </source>
</evidence>
<evidence type="ECO:0000256" key="2">
    <source>
        <dbReference type="SAM" id="SignalP"/>
    </source>
</evidence>
<evidence type="ECO:0000313" key="4">
    <source>
        <dbReference type="Proteomes" id="UP001151081"/>
    </source>
</evidence>
<dbReference type="InterPro" id="IPR011990">
    <property type="entry name" value="TPR-like_helical_dom_sf"/>
</dbReference>
<feature type="transmembrane region" description="Helical" evidence="1">
    <location>
        <begin position="147"/>
        <end position="165"/>
    </location>
</feature>
<dbReference type="Proteomes" id="UP001151081">
    <property type="component" value="Unassembled WGS sequence"/>
</dbReference>
<dbReference type="AlphaFoldDB" id="A0A9X3WZM5"/>
<reference evidence="3 4" key="1">
    <citation type="submission" date="2021-04" db="EMBL/GenBank/DDBJ databases">
        <title>Genome analysis of Polyangium sp.</title>
        <authorList>
            <person name="Li Y."/>
            <person name="Wang J."/>
        </authorList>
    </citation>
    <scope>NUCLEOTIDE SEQUENCE [LARGE SCALE GENOMIC DNA]</scope>
    <source>
        <strain evidence="3 4">SDU14</strain>
    </source>
</reference>